<dbReference type="EMBL" id="PEJP01000001">
    <property type="protein sequence ID" value="RYO73432.1"/>
    <property type="molecule type" value="Genomic_DNA"/>
</dbReference>
<gene>
    <name evidence="2" type="ORF">AA0113_g201</name>
</gene>
<dbReference type="OrthoDB" id="538223at2759"/>
<feature type="compositionally biased region" description="Polar residues" evidence="1">
    <location>
        <begin position="183"/>
        <end position="196"/>
    </location>
</feature>
<name>A0A4Q4ST40_9PLEO</name>
<evidence type="ECO:0000313" key="2">
    <source>
        <dbReference type="EMBL" id="RYO73432.1"/>
    </source>
</evidence>
<reference evidence="3" key="1">
    <citation type="journal article" date="2019" name="bioRxiv">
        <title>Genomics, evolutionary history and diagnostics of the Alternaria alternata species group including apple and Asian pear pathotypes.</title>
        <authorList>
            <person name="Armitage A.D."/>
            <person name="Cockerton H.M."/>
            <person name="Sreenivasaprasad S."/>
            <person name="Woodhall J.W."/>
            <person name="Lane C.R."/>
            <person name="Harrison R.J."/>
            <person name="Clarkson J.P."/>
        </authorList>
    </citation>
    <scope>NUCLEOTIDE SEQUENCE [LARGE SCALE GENOMIC DNA]</scope>
    <source>
        <strain evidence="3">RGR 97.0016</strain>
    </source>
</reference>
<dbReference type="Proteomes" id="UP000293823">
    <property type="component" value="Unassembled WGS sequence"/>
</dbReference>
<keyword evidence="3" id="KW-1185">Reference proteome</keyword>
<comment type="caution">
    <text evidence="2">The sequence shown here is derived from an EMBL/GenBank/DDBJ whole genome shotgun (WGS) entry which is preliminary data.</text>
</comment>
<feature type="compositionally biased region" description="Acidic residues" evidence="1">
    <location>
        <begin position="161"/>
        <end position="175"/>
    </location>
</feature>
<sequence>MSFTKDIAKTLPKKAPNTEHHRATLDGLSRTKFAIFHTAALNVSARQQLEESINTDETSTGSSKLAPQPDFSGRSLRDVYDYFIHLRDQDDTIHPLYFIVADQEDFSRNGVVVVLLNSSQDEEDIVGVGRCSSVEADSWGANIDIGNQDWLDLKEEEEAVEWGGDDPYGNDDDSDGDKPDVGATTSQGTTVQSPTTLTEPRKKVYGWYSLVERAVPINSMLEPSWLDMRSGDSRFQMLGNFYSSNNPWDEIRVAHPQQCVFRPSIHRTLILVAEHDDANGPEGMTLARLKWDGNIEAVENATPSLMPEIEIVAKLSAGTALEEADRAAQ</sequence>
<feature type="region of interest" description="Disordered" evidence="1">
    <location>
        <begin position="161"/>
        <end position="196"/>
    </location>
</feature>
<organism evidence="2 3">
    <name type="scientific">Alternaria arborescens</name>
    <dbReference type="NCBI Taxonomy" id="156630"/>
    <lineage>
        <taxon>Eukaryota</taxon>
        <taxon>Fungi</taxon>
        <taxon>Dikarya</taxon>
        <taxon>Ascomycota</taxon>
        <taxon>Pezizomycotina</taxon>
        <taxon>Dothideomycetes</taxon>
        <taxon>Pleosporomycetidae</taxon>
        <taxon>Pleosporales</taxon>
        <taxon>Pleosporineae</taxon>
        <taxon>Pleosporaceae</taxon>
        <taxon>Alternaria</taxon>
        <taxon>Alternaria sect. Alternaria</taxon>
    </lineage>
</organism>
<evidence type="ECO:0000313" key="3">
    <source>
        <dbReference type="Proteomes" id="UP000293823"/>
    </source>
</evidence>
<protein>
    <submittedName>
        <fullName evidence="2">Uncharacterized protein</fullName>
    </submittedName>
</protein>
<evidence type="ECO:0000256" key="1">
    <source>
        <dbReference type="SAM" id="MobiDB-lite"/>
    </source>
</evidence>
<proteinExistence type="predicted"/>
<feature type="region of interest" description="Disordered" evidence="1">
    <location>
        <begin position="1"/>
        <end position="20"/>
    </location>
</feature>
<accession>A0A4Q4ST40</accession>
<dbReference type="AlphaFoldDB" id="A0A4Q4ST40"/>